<reference evidence="2" key="1">
    <citation type="journal article" date="2020" name="Nat. Commun.">
        <title>Genome assembly of wild tea tree DASZ reveals pedigree and selection history of tea varieties.</title>
        <authorList>
            <person name="Zhang W."/>
            <person name="Zhang Y."/>
            <person name="Qiu H."/>
            <person name="Guo Y."/>
            <person name="Wan H."/>
            <person name="Zhang X."/>
            <person name="Scossa F."/>
            <person name="Alseekh S."/>
            <person name="Zhang Q."/>
            <person name="Wang P."/>
            <person name="Xu L."/>
            <person name="Schmidt M.H."/>
            <person name="Jia X."/>
            <person name="Li D."/>
            <person name="Zhu A."/>
            <person name="Guo F."/>
            <person name="Chen W."/>
            <person name="Ni D."/>
            <person name="Usadel B."/>
            <person name="Fernie A.R."/>
            <person name="Wen W."/>
        </authorList>
    </citation>
    <scope>NUCLEOTIDE SEQUENCE [LARGE SCALE GENOMIC DNA]</scope>
    <source>
        <strain evidence="2">cv. G240</strain>
    </source>
</reference>
<proteinExistence type="predicted"/>
<dbReference type="AlphaFoldDB" id="A0A7J7H005"/>
<evidence type="ECO:0000313" key="2">
    <source>
        <dbReference type="Proteomes" id="UP000593564"/>
    </source>
</evidence>
<protein>
    <submittedName>
        <fullName evidence="1">Uncharacterized protein</fullName>
    </submittedName>
</protein>
<name>A0A7J7H005_CAMSI</name>
<dbReference type="EMBL" id="JACBKZ010000007">
    <property type="protein sequence ID" value="KAF5945046.1"/>
    <property type="molecule type" value="Genomic_DNA"/>
</dbReference>
<accession>A0A7J7H005</accession>
<reference evidence="1 2" key="2">
    <citation type="submission" date="2020-07" db="EMBL/GenBank/DDBJ databases">
        <title>Genome assembly of wild tea tree DASZ reveals pedigree and selection history of tea varieties.</title>
        <authorList>
            <person name="Zhang W."/>
        </authorList>
    </citation>
    <scope>NUCLEOTIDE SEQUENCE [LARGE SCALE GENOMIC DNA]</scope>
    <source>
        <strain evidence="2">cv. G240</strain>
        <tissue evidence="1">Leaf</tissue>
    </source>
</reference>
<evidence type="ECO:0000313" key="1">
    <source>
        <dbReference type="EMBL" id="KAF5945046.1"/>
    </source>
</evidence>
<keyword evidence="2" id="KW-1185">Reference proteome</keyword>
<gene>
    <name evidence="1" type="ORF">HYC85_015274</name>
</gene>
<dbReference type="Proteomes" id="UP000593564">
    <property type="component" value="Unassembled WGS sequence"/>
</dbReference>
<organism evidence="1 2">
    <name type="scientific">Camellia sinensis</name>
    <name type="common">Tea plant</name>
    <name type="synonym">Thea sinensis</name>
    <dbReference type="NCBI Taxonomy" id="4442"/>
    <lineage>
        <taxon>Eukaryota</taxon>
        <taxon>Viridiplantae</taxon>
        <taxon>Streptophyta</taxon>
        <taxon>Embryophyta</taxon>
        <taxon>Tracheophyta</taxon>
        <taxon>Spermatophyta</taxon>
        <taxon>Magnoliopsida</taxon>
        <taxon>eudicotyledons</taxon>
        <taxon>Gunneridae</taxon>
        <taxon>Pentapetalae</taxon>
        <taxon>asterids</taxon>
        <taxon>Ericales</taxon>
        <taxon>Theaceae</taxon>
        <taxon>Camellia</taxon>
    </lineage>
</organism>
<comment type="caution">
    <text evidence="1">The sequence shown here is derived from an EMBL/GenBank/DDBJ whole genome shotgun (WGS) entry which is preliminary data.</text>
</comment>
<sequence length="105" mass="12031">MDQDIAQLGFAEEEETKSFKDVSHGYIIQRIRSPRTISHGIANRVRPNKHGMAACCALKIFAFNCDWNPPNLEQVSKDMVDQYFSPLSEFEPGLELPIKQRETFT</sequence>